<keyword evidence="4" id="KW-0732">Signal</keyword>
<dbReference type="GO" id="GO:0009279">
    <property type="term" value="C:cell outer membrane"/>
    <property type="evidence" value="ECO:0007669"/>
    <property type="project" value="UniProtKB-SubCell"/>
</dbReference>
<sequence length="650" mass="74688">MRRLILLLMALGLVLTCSQAWAEDEKSYELEVNLGASVNDYGDVPNRAAEYKSQVDMDSSWYIGGKFSLAEKDFLLNLEGRYIEVNDQEYSGSLDFRRLFSFKSNYYRFYHRLDRDLMENLQATATEYRGGTWYPEKYTSTFTPPSSMPDVKDIDNDGVWEGASAAVWHDSYEKVHHYGVTRSLWKNDAILRLPTVPGVVLGFTHRMEERKGWDQARTVSKCSSCHVAAYSKYIEEYTNDYIPYIEARLGRWTVRYSLMYRSFNTSSDVPRHLYLNAQGPAPTTDPAAALKPDFGLAPGEFPGEGGLNYDYSDGELPFARTPESEKWQHTLKAKWDISSSQILNLGFVYSEATNESSDEAEGGSGLLYGDAGEELEVDYLAFSGNWHWRLRKDMSLTVKAKYHTMDGDDVYIQLDPYYNPADPTIDGKDFSFNRKSAYDEDEYIFSADLSWRYSRELAFRFGYELEYIDRKNAEEHHVTDETTEHLFKLGATWKPMAGLKVKADYNFLYVDDPYAFKHAACPEEAIGTSVGGTDYTPVNSNPDNPWNYSWYSYTVYGRRHADTTNQPEMAHDLGVKVDYILSANLNTNFYLKYRYAENEDDTDGYNWEQNTFMGGVNVTYTPMEKFGVNVGYNFFWDEYTSMLCAAVYHG</sequence>
<accession>A0A179D5V3</accession>
<evidence type="ECO:0000256" key="1">
    <source>
        <dbReference type="ARBA" id="ARBA00004442"/>
    </source>
</evidence>
<dbReference type="STRING" id="999894.TDIS_1111"/>
<feature type="signal peptide" evidence="4">
    <location>
        <begin position="1"/>
        <end position="22"/>
    </location>
</feature>
<evidence type="ECO:0000256" key="4">
    <source>
        <dbReference type="SAM" id="SignalP"/>
    </source>
</evidence>
<comment type="caution">
    <text evidence="5">The sequence shown here is derived from an EMBL/GenBank/DDBJ whole genome shotgun (WGS) entry which is preliminary data.</text>
</comment>
<dbReference type="AlphaFoldDB" id="A0A179D5V3"/>
<evidence type="ECO:0000313" key="6">
    <source>
        <dbReference type="Proteomes" id="UP000078390"/>
    </source>
</evidence>
<organism evidence="5 6">
    <name type="scientific">Thermosulfurimonas dismutans</name>
    <dbReference type="NCBI Taxonomy" id="999894"/>
    <lineage>
        <taxon>Bacteria</taxon>
        <taxon>Pseudomonadati</taxon>
        <taxon>Thermodesulfobacteriota</taxon>
        <taxon>Thermodesulfobacteria</taxon>
        <taxon>Thermodesulfobacteriales</taxon>
        <taxon>Thermodesulfobacteriaceae</taxon>
        <taxon>Thermosulfurimonas</taxon>
    </lineage>
</organism>
<proteinExistence type="predicted"/>
<feature type="chain" id="PRO_5008100237" evidence="4">
    <location>
        <begin position="23"/>
        <end position="650"/>
    </location>
</feature>
<dbReference type="InterPro" id="IPR020016">
    <property type="entry name" value="Decahaem-assoc_OM_MtrB/PioB"/>
</dbReference>
<dbReference type="EMBL" id="LWLG01000006">
    <property type="protein sequence ID" value="OAQ20822.1"/>
    <property type="molecule type" value="Genomic_DNA"/>
</dbReference>
<comment type="subcellular location">
    <subcellularLocation>
        <location evidence="1">Cell outer membrane</location>
    </subcellularLocation>
</comment>
<keyword evidence="2" id="KW-0472">Membrane</keyword>
<evidence type="ECO:0000256" key="3">
    <source>
        <dbReference type="ARBA" id="ARBA00023237"/>
    </source>
</evidence>
<dbReference type="InterPro" id="IPR036942">
    <property type="entry name" value="Beta-barrel_TonB_sf"/>
</dbReference>
<dbReference type="Pfam" id="PF11854">
    <property type="entry name" value="MtrB_PioB"/>
    <property type="match status" value="1"/>
</dbReference>
<keyword evidence="3" id="KW-0998">Cell outer membrane</keyword>
<keyword evidence="6" id="KW-1185">Reference proteome</keyword>
<dbReference type="NCBIfam" id="NF041027">
    <property type="entry name" value="GSU2204_Se_pt_1"/>
    <property type="match status" value="1"/>
</dbReference>
<name>A0A179D5V3_9BACT</name>
<gene>
    <name evidence="5" type="ORF">TDIS_1111</name>
</gene>
<dbReference type="Proteomes" id="UP000078390">
    <property type="component" value="Unassembled WGS sequence"/>
</dbReference>
<evidence type="ECO:0000256" key="2">
    <source>
        <dbReference type="ARBA" id="ARBA00023136"/>
    </source>
</evidence>
<dbReference type="SUPFAM" id="SSF56935">
    <property type="entry name" value="Porins"/>
    <property type="match status" value="1"/>
</dbReference>
<evidence type="ECO:0000313" key="5">
    <source>
        <dbReference type="EMBL" id="OAQ20822.1"/>
    </source>
</evidence>
<dbReference type="Gene3D" id="2.40.170.20">
    <property type="entry name" value="TonB-dependent receptor, beta-barrel domain"/>
    <property type="match status" value="1"/>
</dbReference>
<protein>
    <submittedName>
        <fullName evidence="5">Cytochrome c family protein MtrB</fullName>
    </submittedName>
</protein>
<reference evidence="5 6" key="1">
    <citation type="submission" date="2016-04" db="EMBL/GenBank/DDBJ databases">
        <title>Genome analysis of Thermosulfurimonas dismutans, the first thermophilic sulfur-disproportionating bacterium of the phylum Thermodesulfobacteria.</title>
        <authorList>
            <person name="Mardanov A.V."/>
            <person name="Beletsky A.V."/>
            <person name="Kadnikov V.V."/>
            <person name="Slobodkin A.I."/>
            <person name="Ravin N.V."/>
        </authorList>
    </citation>
    <scope>NUCLEOTIDE SEQUENCE [LARGE SCALE GENOMIC DNA]</scope>
    <source>
        <strain evidence="5 6">S95</strain>
    </source>
</reference>